<dbReference type="AlphaFoldDB" id="A0A251TBI4"/>
<dbReference type="Gene3D" id="2.10.25.30">
    <property type="entry name" value="EGF-like, alliinase"/>
    <property type="match status" value="1"/>
</dbReference>
<dbReference type="InParanoid" id="A0A251TBI4"/>
<gene>
    <name evidence="2" type="ORF">HannXRQ_Chr11g0328901</name>
</gene>
<dbReference type="GO" id="GO:0016846">
    <property type="term" value="F:carbon-sulfur lyase activity"/>
    <property type="evidence" value="ECO:0007669"/>
    <property type="project" value="InterPro"/>
</dbReference>
<proteinExistence type="predicted"/>
<organism evidence="2 3">
    <name type="scientific">Helianthus annuus</name>
    <name type="common">Common sunflower</name>
    <dbReference type="NCBI Taxonomy" id="4232"/>
    <lineage>
        <taxon>Eukaryota</taxon>
        <taxon>Viridiplantae</taxon>
        <taxon>Streptophyta</taxon>
        <taxon>Embryophyta</taxon>
        <taxon>Tracheophyta</taxon>
        <taxon>Spermatophyta</taxon>
        <taxon>Magnoliopsida</taxon>
        <taxon>eudicotyledons</taxon>
        <taxon>Gunneridae</taxon>
        <taxon>Pentapetalae</taxon>
        <taxon>asterids</taxon>
        <taxon>campanulids</taxon>
        <taxon>Asterales</taxon>
        <taxon>Asteraceae</taxon>
        <taxon>Asteroideae</taxon>
        <taxon>Heliantheae alliance</taxon>
        <taxon>Heliantheae</taxon>
        <taxon>Helianthus</taxon>
    </lineage>
</organism>
<sequence length="108" mass="11724">MKNIVMEFEISCRSSLTWSEKAAAEAEAVAAISCSGHGRAFLDGSISDGQPVCECYGCYSGTDCSELSPGCAADANSGDPIYLEPFWMQMQRILQSSYRVASYELRIC</sequence>
<keyword evidence="2" id="KW-0808">Transferase</keyword>
<dbReference type="SUPFAM" id="SSF53383">
    <property type="entry name" value="PLP-dependent transferases"/>
    <property type="match status" value="1"/>
</dbReference>
<dbReference type="InterPro" id="IPR015424">
    <property type="entry name" value="PyrdxlP-dep_Trfase"/>
</dbReference>
<evidence type="ECO:0000259" key="1">
    <source>
        <dbReference type="Pfam" id="PF04863"/>
    </source>
</evidence>
<dbReference type="Pfam" id="PF04863">
    <property type="entry name" value="EGF_alliinase"/>
    <property type="match status" value="1"/>
</dbReference>
<feature type="domain" description="Alliinase EGF-like" evidence="1">
    <location>
        <begin position="17"/>
        <end position="71"/>
    </location>
</feature>
<keyword evidence="3" id="KW-1185">Reference proteome</keyword>
<dbReference type="Proteomes" id="UP000215914">
    <property type="component" value="Chromosome 11"/>
</dbReference>
<dbReference type="InterPro" id="IPR006947">
    <property type="entry name" value="EGF_alliinase"/>
</dbReference>
<dbReference type="InterPro" id="IPR037029">
    <property type="entry name" value="Alliinase_N_sf"/>
</dbReference>
<reference evidence="3" key="1">
    <citation type="journal article" date="2017" name="Nature">
        <title>The sunflower genome provides insights into oil metabolism, flowering and Asterid evolution.</title>
        <authorList>
            <person name="Badouin H."/>
            <person name="Gouzy J."/>
            <person name="Grassa C.J."/>
            <person name="Murat F."/>
            <person name="Staton S.E."/>
            <person name="Cottret L."/>
            <person name="Lelandais-Briere C."/>
            <person name="Owens G.L."/>
            <person name="Carrere S."/>
            <person name="Mayjonade B."/>
            <person name="Legrand L."/>
            <person name="Gill N."/>
            <person name="Kane N.C."/>
            <person name="Bowers J.E."/>
            <person name="Hubner S."/>
            <person name="Bellec A."/>
            <person name="Berard A."/>
            <person name="Berges H."/>
            <person name="Blanchet N."/>
            <person name="Boniface M.C."/>
            <person name="Brunel D."/>
            <person name="Catrice O."/>
            <person name="Chaidir N."/>
            <person name="Claudel C."/>
            <person name="Donnadieu C."/>
            <person name="Faraut T."/>
            <person name="Fievet G."/>
            <person name="Helmstetter N."/>
            <person name="King M."/>
            <person name="Knapp S.J."/>
            <person name="Lai Z."/>
            <person name="Le Paslier M.C."/>
            <person name="Lippi Y."/>
            <person name="Lorenzon L."/>
            <person name="Mandel J.R."/>
            <person name="Marage G."/>
            <person name="Marchand G."/>
            <person name="Marquand E."/>
            <person name="Bret-Mestries E."/>
            <person name="Morien E."/>
            <person name="Nambeesan S."/>
            <person name="Nguyen T."/>
            <person name="Pegot-Espagnet P."/>
            <person name="Pouilly N."/>
            <person name="Raftis F."/>
            <person name="Sallet E."/>
            <person name="Schiex T."/>
            <person name="Thomas J."/>
            <person name="Vandecasteele C."/>
            <person name="Vares D."/>
            <person name="Vear F."/>
            <person name="Vautrin S."/>
            <person name="Crespi M."/>
            <person name="Mangin B."/>
            <person name="Burke J.M."/>
            <person name="Salse J."/>
            <person name="Munos S."/>
            <person name="Vincourt P."/>
            <person name="Rieseberg L.H."/>
            <person name="Langlade N.B."/>
        </authorList>
    </citation>
    <scope>NUCLEOTIDE SEQUENCE [LARGE SCALE GENOMIC DNA]</scope>
    <source>
        <strain evidence="3">cv. SF193</strain>
    </source>
</reference>
<evidence type="ECO:0000313" key="3">
    <source>
        <dbReference type="Proteomes" id="UP000215914"/>
    </source>
</evidence>
<dbReference type="GO" id="GO:0016740">
    <property type="term" value="F:transferase activity"/>
    <property type="evidence" value="ECO:0007669"/>
    <property type="project" value="UniProtKB-KW"/>
</dbReference>
<accession>A0A251TBI4</accession>
<evidence type="ECO:0000313" key="2">
    <source>
        <dbReference type="EMBL" id="OTG07301.1"/>
    </source>
</evidence>
<dbReference type="EMBL" id="CM007900">
    <property type="protein sequence ID" value="OTG07301.1"/>
    <property type="molecule type" value="Genomic_DNA"/>
</dbReference>
<name>A0A251TBI4_HELAN</name>
<dbReference type="STRING" id="4232.A0A251TBI4"/>
<protein>
    <submittedName>
        <fullName evidence="2">Putative pyridoxal phosphate-dependent transferase</fullName>
    </submittedName>
</protein>